<dbReference type="FunFam" id="3.30.70.1400:FF:000001">
    <property type="entry name" value="Aminomethyltransferase"/>
    <property type="match status" value="1"/>
</dbReference>
<dbReference type="Pfam" id="PF08669">
    <property type="entry name" value="GCV_T_C"/>
    <property type="match status" value="1"/>
</dbReference>
<organism evidence="11 12">
    <name type="scientific">Bacillus thermozeamaize</name>
    <dbReference type="NCBI Taxonomy" id="230954"/>
    <lineage>
        <taxon>Bacteria</taxon>
        <taxon>Bacillati</taxon>
        <taxon>Bacillota</taxon>
        <taxon>Bacilli</taxon>
        <taxon>Bacillales</taxon>
        <taxon>Bacillaceae</taxon>
        <taxon>Bacillus</taxon>
    </lineage>
</organism>
<protein>
    <recommendedName>
        <fullName evidence="2 7">Aminomethyltransferase</fullName>
        <ecNumber evidence="2 7">2.1.2.10</ecNumber>
    </recommendedName>
    <alternativeName>
        <fullName evidence="5 7">Glycine cleavage system T protein</fullName>
    </alternativeName>
</protein>
<evidence type="ECO:0000256" key="8">
    <source>
        <dbReference type="PIRSR" id="PIRSR006487-1"/>
    </source>
</evidence>
<dbReference type="InterPro" id="IPR022903">
    <property type="entry name" value="GcvT_bac"/>
</dbReference>
<dbReference type="GO" id="GO:0004047">
    <property type="term" value="F:aminomethyltransferase activity"/>
    <property type="evidence" value="ECO:0007669"/>
    <property type="project" value="UniProtKB-UniRule"/>
</dbReference>
<dbReference type="GO" id="GO:0008483">
    <property type="term" value="F:transaminase activity"/>
    <property type="evidence" value="ECO:0007669"/>
    <property type="project" value="UniProtKB-KW"/>
</dbReference>
<dbReference type="SUPFAM" id="SSF101790">
    <property type="entry name" value="Aminomethyltransferase beta-barrel domain"/>
    <property type="match status" value="1"/>
</dbReference>
<dbReference type="AlphaFoldDB" id="A0A1Y3PSW6"/>
<feature type="domain" description="GCVT N-terminal" evidence="9">
    <location>
        <begin position="11"/>
        <end position="281"/>
    </location>
</feature>
<evidence type="ECO:0000313" key="11">
    <source>
        <dbReference type="EMBL" id="OUM88248.1"/>
    </source>
</evidence>
<comment type="similarity">
    <text evidence="1 7">Belongs to the GcvT family.</text>
</comment>
<dbReference type="Gene3D" id="2.40.30.110">
    <property type="entry name" value="Aminomethyltransferase beta-barrel domains"/>
    <property type="match status" value="1"/>
</dbReference>
<dbReference type="EC" id="2.1.2.10" evidence="2 7"/>
<feature type="domain" description="Aminomethyltransferase C-terminal" evidence="10">
    <location>
        <begin position="300"/>
        <end position="377"/>
    </location>
</feature>
<evidence type="ECO:0000259" key="9">
    <source>
        <dbReference type="Pfam" id="PF01571"/>
    </source>
</evidence>
<dbReference type="Proteomes" id="UP000196475">
    <property type="component" value="Unassembled WGS sequence"/>
</dbReference>
<dbReference type="GO" id="GO:0005829">
    <property type="term" value="C:cytosol"/>
    <property type="evidence" value="ECO:0007669"/>
    <property type="project" value="TreeGrafter"/>
</dbReference>
<evidence type="ECO:0000259" key="10">
    <source>
        <dbReference type="Pfam" id="PF08669"/>
    </source>
</evidence>
<dbReference type="NCBIfam" id="TIGR00528">
    <property type="entry name" value="gcvT"/>
    <property type="match status" value="1"/>
</dbReference>
<feature type="binding site" evidence="8">
    <location>
        <position position="214"/>
    </location>
    <ligand>
        <name>substrate</name>
    </ligand>
</feature>
<dbReference type="GO" id="GO:0005960">
    <property type="term" value="C:glycine cleavage complex"/>
    <property type="evidence" value="ECO:0007669"/>
    <property type="project" value="InterPro"/>
</dbReference>
<gene>
    <name evidence="7" type="primary">gcvT</name>
    <name evidence="11" type="ORF">BAA01_08780</name>
</gene>
<dbReference type="PIRSF" id="PIRSF006487">
    <property type="entry name" value="GcvT"/>
    <property type="match status" value="1"/>
</dbReference>
<name>A0A1Y3PSW6_9BACI</name>
<evidence type="ECO:0000256" key="2">
    <source>
        <dbReference type="ARBA" id="ARBA00012616"/>
    </source>
</evidence>
<comment type="caution">
    <text evidence="11">The sequence shown here is derived from an EMBL/GenBank/DDBJ whole genome shotgun (WGS) entry which is preliminary data.</text>
</comment>
<comment type="catalytic activity">
    <reaction evidence="6 7">
        <text>N(6)-[(R)-S(8)-aminomethyldihydrolipoyl]-L-lysyl-[protein] + (6S)-5,6,7,8-tetrahydrofolate = N(6)-[(R)-dihydrolipoyl]-L-lysyl-[protein] + (6R)-5,10-methylene-5,6,7,8-tetrahydrofolate + NH4(+)</text>
        <dbReference type="Rhea" id="RHEA:16945"/>
        <dbReference type="Rhea" id="RHEA-COMP:10475"/>
        <dbReference type="Rhea" id="RHEA-COMP:10492"/>
        <dbReference type="ChEBI" id="CHEBI:15636"/>
        <dbReference type="ChEBI" id="CHEBI:28938"/>
        <dbReference type="ChEBI" id="CHEBI:57453"/>
        <dbReference type="ChEBI" id="CHEBI:83100"/>
        <dbReference type="ChEBI" id="CHEBI:83143"/>
        <dbReference type="EC" id="2.1.2.10"/>
    </reaction>
</comment>
<dbReference type="InterPro" id="IPR013977">
    <property type="entry name" value="GcvT_C"/>
</dbReference>
<evidence type="ECO:0000313" key="12">
    <source>
        <dbReference type="Proteomes" id="UP000196475"/>
    </source>
</evidence>
<dbReference type="Gene3D" id="3.30.1360.120">
    <property type="entry name" value="Probable tRNA modification gtpase trme, domain 1"/>
    <property type="match status" value="1"/>
</dbReference>
<comment type="function">
    <text evidence="7">The glycine cleavage system catalyzes the degradation of glycine.</text>
</comment>
<evidence type="ECO:0000256" key="6">
    <source>
        <dbReference type="ARBA" id="ARBA00047665"/>
    </source>
</evidence>
<dbReference type="HAMAP" id="MF_00259">
    <property type="entry name" value="GcvT"/>
    <property type="match status" value="1"/>
</dbReference>
<accession>A0A1Y3PSW6</accession>
<proteinExistence type="inferred from homology"/>
<dbReference type="EMBL" id="LZRT01000063">
    <property type="protein sequence ID" value="OUM88248.1"/>
    <property type="molecule type" value="Genomic_DNA"/>
</dbReference>
<evidence type="ECO:0000256" key="5">
    <source>
        <dbReference type="ARBA" id="ARBA00031395"/>
    </source>
</evidence>
<dbReference type="InterPro" id="IPR027266">
    <property type="entry name" value="TrmE/GcvT-like"/>
</dbReference>
<dbReference type="SUPFAM" id="SSF103025">
    <property type="entry name" value="Folate-binding domain"/>
    <property type="match status" value="1"/>
</dbReference>
<dbReference type="Gene3D" id="3.30.70.1400">
    <property type="entry name" value="Aminomethyltransferase beta-barrel domains"/>
    <property type="match status" value="1"/>
</dbReference>
<dbReference type="Gene3D" id="4.10.1250.10">
    <property type="entry name" value="Aminomethyltransferase fragment"/>
    <property type="match status" value="1"/>
</dbReference>
<dbReference type="PANTHER" id="PTHR43757:SF2">
    <property type="entry name" value="AMINOMETHYLTRANSFERASE, MITOCHONDRIAL"/>
    <property type="match status" value="1"/>
</dbReference>
<dbReference type="InterPro" id="IPR029043">
    <property type="entry name" value="GcvT/YgfZ_C"/>
</dbReference>
<dbReference type="Pfam" id="PF01571">
    <property type="entry name" value="GCV_T"/>
    <property type="match status" value="1"/>
</dbReference>
<sequence>MEGLQKTPLFSLYERYGGKVVDFHGWSLPVQFSGILKEHQAVRTRAGLFDVSHMGRLEVRGPGALSLLNHLVTNQLEGLAVNRSCYTPLCSPDGGTVDDTLVYRMGEEHFLLVVNAANREKDLAWIQTHATGGHSARGVTKHADPTAGVSVADRTNEWALLAFQGPLAAPLLQSLTDADLSKVAPFAFLQHVRVADIPVAMLSRTGYTGEDGFELMVRHEDAARLWERLLEAGEPHGVIPCGLGARDTLRFEAGLPLYGQELSPEISPLEAGLGFAVKWEKGEFIGREALLRQKEEGVPRRLVGLEMLDKGIPRTGYPVFAGDRQIGRITSGTYAPTLKKNLGMALIRWEYAQMGQHLEVEVRGKRLRAQAVKKPFYRRQADRSR</sequence>
<comment type="subunit">
    <text evidence="7">The glycine cleavage system is composed of four proteins: P, T, L and H.</text>
</comment>
<keyword evidence="4 7" id="KW-0808">Transferase</keyword>
<dbReference type="PANTHER" id="PTHR43757">
    <property type="entry name" value="AMINOMETHYLTRANSFERASE"/>
    <property type="match status" value="1"/>
</dbReference>
<dbReference type="InterPro" id="IPR006222">
    <property type="entry name" value="GCVT_N"/>
</dbReference>
<dbReference type="InterPro" id="IPR028896">
    <property type="entry name" value="GcvT/YgfZ/DmdA"/>
</dbReference>
<evidence type="ECO:0000256" key="1">
    <source>
        <dbReference type="ARBA" id="ARBA00008609"/>
    </source>
</evidence>
<dbReference type="NCBIfam" id="NF001567">
    <property type="entry name" value="PRK00389.1"/>
    <property type="match status" value="1"/>
</dbReference>
<dbReference type="GO" id="GO:0019464">
    <property type="term" value="P:glycine decarboxylation via glycine cleavage system"/>
    <property type="evidence" value="ECO:0007669"/>
    <property type="project" value="UniProtKB-UniRule"/>
</dbReference>
<dbReference type="FunFam" id="4.10.1250.10:FF:000001">
    <property type="entry name" value="Aminomethyltransferase"/>
    <property type="match status" value="1"/>
</dbReference>
<keyword evidence="3 7" id="KW-0032">Aminotransferase</keyword>
<reference evidence="12" key="1">
    <citation type="submission" date="2016-06" db="EMBL/GenBank/DDBJ databases">
        <authorList>
            <person name="Nascimento L."/>
            <person name="Pereira R.V."/>
            <person name="Martins L.F."/>
            <person name="Quaggio R.B."/>
            <person name="Silva A.M."/>
            <person name="Setubal J.C."/>
        </authorList>
    </citation>
    <scope>NUCLEOTIDE SEQUENCE [LARGE SCALE GENOMIC DNA]</scope>
</reference>
<dbReference type="InterPro" id="IPR006223">
    <property type="entry name" value="GcvT"/>
</dbReference>
<dbReference type="FunFam" id="2.40.30.110:FF:000003">
    <property type="entry name" value="Aminomethyltransferase"/>
    <property type="match status" value="1"/>
</dbReference>
<evidence type="ECO:0000256" key="7">
    <source>
        <dbReference type="HAMAP-Rule" id="MF_00259"/>
    </source>
</evidence>
<evidence type="ECO:0000256" key="3">
    <source>
        <dbReference type="ARBA" id="ARBA00022576"/>
    </source>
</evidence>
<evidence type="ECO:0000256" key="4">
    <source>
        <dbReference type="ARBA" id="ARBA00022679"/>
    </source>
</evidence>